<keyword evidence="1" id="KW-1133">Transmembrane helix</keyword>
<dbReference type="EMBL" id="AZBU02000001">
    <property type="protein sequence ID" value="TMS33578.1"/>
    <property type="molecule type" value="Genomic_DNA"/>
</dbReference>
<feature type="transmembrane region" description="Helical" evidence="1">
    <location>
        <begin position="96"/>
        <end position="116"/>
    </location>
</feature>
<keyword evidence="3" id="KW-1185">Reference proteome</keyword>
<gene>
    <name evidence="2" type="ORF">L596_001302</name>
</gene>
<evidence type="ECO:0000313" key="2">
    <source>
        <dbReference type="EMBL" id="TMS33578.1"/>
    </source>
</evidence>
<comment type="caution">
    <text evidence="2">The sequence shown here is derived from an EMBL/GenBank/DDBJ whole genome shotgun (WGS) entry which is preliminary data.</text>
</comment>
<keyword evidence="1" id="KW-0812">Transmembrane</keyword>
<sequence>MCSLRSRDVIKNTLHKASRGSAVKGTQKLLKKSTKCTAFCLSLGCQKGRRTRGILAEFGHRFPCKTYTKRPFLRRVYVSQGIARDGSFVPRASFVVLRPSFIVLRLSFVVLGLLGFSSSWKQRSER</sequence>
<name>A0A4U8UPX0_STECR</name>
<dbReference type="AlphaFoldDB" id="A0A4U8UPX0"/>
<reference evidence="2 3" key="1">
    <citation type="journal article" date="2015" name="Genome Biol.">
        <title>Comparative genomics of Steinernema reveals deeply conserved gene regulatory networks.</title>
        <authorList>
            <person name="Dillman A.R."/>
            <person name="Macchietto M."/>
            <person name="Porter C.F."/>
            <person name="Rogers A."/>
            <person name="Williams B."/>
            <person name="Antoshechkin I."/>
            <person name="Lee M.M."/>
            <person name="Goodwin Z."/>
            <person name="Lu X."/>
            <person name="Lewis E.E."/>
            <person name="Goodrich-Blair H."/>
            <person name="Stock S.P."/>
            <person name="Adams B.J."/>
            <person name="Sternberg P.W."/>
            <person name="Mortazavi A."/>
        </authorList>
    </citation>
    <scope>NUCLEOTIDE SEQUENCE [LARGE SCALE GENOMIC DNA]</scope>
    <source>
        <strain evidence="2 3">ALL</strain>
    </source>
</reference>
<dbReference type="Proteomes" id="UP000298663">
    <property type="component" value="Unassembled WGS sequence"/>
</dbReference>
<accession>A0A4U8UPX0</accession>
<protein>
    <submittedName>
        <fullName evidence="2">Uncharacterized protein</fullName>
    </submittedName>
</protein>
<keyword evidence="1" id="KW-0472">Membrane</keyword>
<reference evidence="2 3" key="2">
    <citation type="journal article" date="2019" name="G3 (Bethesda)">
        <title>Hybrid Assembly of the Genome of the Entomopathogenic Nematode Steinernema carpocapsae Identifies the X-Chromosome.</title>
        <authorList>
            <person name="Serra L."/>
            <person name="Macchietto M."/>
            <person name="Macias-Munoz A."/>
            <person name="McGill C.J."/>
            <person name="Rodriguez I.M."/>
            <person name="Rodriguez B."/>
            <person name="Murad R."/>
            <person name="Mortazavi A."/>
        </authorList>
    </citation>
    <scope>NUCLEOTIDE SEQUENCE [LARGE SCALE GENOMIC DNA]</scope>
    <source>
        <strain evidence="2 3">ALL</strain>
    </source>
</reference>
<organism evidence="2 3">
    <name type="scientific">Steinernema carpocapsae</name>
    <name type="common">Entomopathogenic nematode</name>
    <dbReference type="NCBI Taxonomy" id="34508"/>
    <lineage>
        <taxon>Eukaryota</taxon>
        <taxon>Metazoa</taxon>
        <taxon>Ecdysozoa</taxon>
        <taxon>Nematoda</taxon>
        <taxon>Chromadorea</taxon>
        <taxon>Rhabditida</taxon>
        <taxon>Tylenchina</taxon>
        <taxon>Panagrolaimomorpha</taxon>
        <taxon>Strongyloidoidea</taxon>
        <taxon>Steinernematidae</taxon>
        <taxon>Steinernema</taxon>
    </lineage>
</organism>
<evidence type="ECO:0000256" key="1">
    <source>
        <dbReference type="SAM" id="Phobius"/>
    </source>
</evidence>
<evidence type="ECO:0000313" key="3">
    <source>
        <dbReference type="Proteomes" id="UP000298663"/>
    </source>
</evidence>
<proteinExistence type="predicted"/>